<keyword evidence="4" id="KW-0479">Metal-binding</keyword>
<dbReference type="InterPro" id="IPR000222">
    <property type="entry name" value="PP2C_BS"/>
</dbReference>
<dbReference type="InterPro" id="IPR036457">
    <property type="entry name" value="PPM-type-like_dom_sf"/>
</dbReference>
<comment type="cofactor">
    <cofactor evidence="2">
        <name>Mg(2+)</name>
        <dbReference type="ChEBI" id="CHEBI:18420"/>
    </cofactor>
</comment>
<sequence length="348" mass="36770">MYATKSISGTSHSASLSQRRLHRGRISPVAGRPVVRARGPLVVRSGTDANVGSASQLGTSRKRNEDRFTFDVNPSDKSGMPYAYLGVFDGHGGFATSQWLTDKLQGFILEAWEKNPVESALRRSFIAADKELLAPKGFMGMGERGVGGSKCGSTAATAHVYKDKDGSTKLAAANCGDARVLVCVDGQEPVQLTVDHVPDTESERIRIENQNPNPKLPLVKYVGGTWRVGGLLALSRAFGDAYMKASGFNEGVGDGYSSGFGVVATPDVEIVDLDKKKGWLVVSSDGLNTNEERGGGGGLDNVEVAKMCKAAGPRKDPNALAKELVKGAVAAGSTDDVTVLCVRLQDLV</sequence>
<dbReference type="EMBL" id="HBFA01008242">
    <property type="protein sequence ID" value="CAD8656171.1"/>
    <property type="molecule type" value="Transcribed_RNA"/>
</dbReference>
<dbReference type="PROSITE" id="PS01032">
    <property type="entry name" value="PPM_1"/>
    <property type="match status" value="1"/>
</dbReference>
<keyword evidence="7 9" id="KW-0904">Protein phosphatase</keyword>
<keyword evidence="5 9" id="KW-0378">Hydrolase</keyword>
<organism evidence="12">
    <name type="scientific">Pyramimonas obovata</name>
    <dbReference type="NCBI Taxonomy" id="1411642"/>
    <lineage>
        <taxon>Eukaryota</taxon>
        <taxon>Viridiplantae</taxon>
        <taxon>Chlorophyta</taxon>
        <taxon>Pyramimonadophyceae</taxon>
        <taxon>Pyramimonadales</taxon>
        <taxon>Pyramimonadaceae</taxon>
        <taxon>Pyramimonas</taxon>
        <taxon>Pyramimonas incertae sedis</taxon>
    </lineage>
</organism>
<evidence type="ECO:0000256" key="9">
    <source>
        <dbReference type="RuleBase" id="RU003465"/>
    </source>
</evidence>
<evidence type="ECO:0000256" key="4">
    <source>
        <dbReference type="ARBA" id="ARBA00022723"/>
    </source>
</evidence>
<dbReference type="GO" id="GO:0004722">
    <property type="term" value="F:protein serine/threonine phosphatase activity"/>
    <property type="evidence" value="ECO:0007669"/>
    <property type="project" value="UniProtKB-EC"/>
</dbReference>
<dbReference type="AlphaFoldDB" id="A0A7S0N0I2"/>
<dbReference type="GO" id="GO:0046872">
    <property type="term" value="F:metal ion binding"/>
    <property type="evidence" value="ECO:0007669"/>
    <property type="project" value="UniProtKB-KW"/>
</dbReference>
<dbReference type="Pfam" id="PF00481">
    <property type="entry name" value="PP2C"/>
    <property type="match status" value="1"/>
</dbReference>
<name>A0A7S0N0I2_9CHLO</name>
<reference evidence="12" key="1">
    <citation type="submission" date="2021-01" db="EMBL/GenBank/DDBJ databases">
        <authorList>
            <person name="Corre E."/>
            <person name="Pelletier E."/>
            <person name="Niang G."/>
            <person name="Scheremetjew M."/>
            <person name="Finn R."/>
            <person name="Kale V."/>
            <person name="Holt S."/>
            <person name="Cochrane G."/>
            <person name="Meng A."/>
            <person name="Brown T."/>
            <person name="Cohen L."/>
        </authorList>
    </citation>
    <scope>NUCLEOTIDE SEQUENCE</scope>
    <source>
        <strain evidence="12">CCMP722</strain>
    </source>
</reference>
<evidence type="ECO:0000259" key="11">
    <source>
        <dbReference type="PROSITE" id="PS51746"/>
    </source>
</evidence>
<dbReference type="SUPFAM" id="SSF81606">
    <property type="entry name" value="PP2C-like"/>
    <property type="match status" value="1"/>
</dbReference>
<dbReference type="InterPro" id="IPR015655">
    <property type="entry name" value="PP2C"/>
</dbReference>
<protein>
    <recommendedName>
        <fullName evidence="3">protein-serine/threonine phosphatase</fullName>
        <ecNumber evidence="3">3.1.3.16</ecNumber>
    </recommendedName>
</protein>
<gene>
    <name evidence="12" type="ORF">POBO1169_LOCUS4297</name>
</gene>
<dbReference type="InterPro" id="IPR001932">
    <property type="entry name" value="PPM-type_phosphatase-like_dom"/>
</dbReference>
<evidence type="ECO:0000256" key="6">
    <source>
        <dbReference type="ARBA" id="ARBA00022842"/>
    </source>
</evidence>
<evidence type="ECO:0000256" key="8">
    <source>
        <dbReference type="ARBA" id="ARBA00023211"/>
    </source>
</evidence>
<proteinExistence type="inferred from homology"/>
<comment type="cofactor">
    <cofactor evidence="1">
        <name>Mn(2+)</name>
        <dbReference type="ChEBI" id="CHEBI:29035"/>
    </cofactor>
</comment>
<comment type="similarity">
    <text evidence="9">Belongs to the PP2C family.</text>
</comment>
<dbReference type="PROSITE" id="PS51746">
    <property type="entry name" value="PPM_2"/>
    <property type="match status" value="1"/>
</dbReference>
<feature type="region of interest" description="Disordered" evidence="10">
    <location>
        <begin position="1"/>
        <end position="29"/>
    </location>
</feature>
<evidence type="ECO:0000256" key="7">
    <source>
        <dbReference type="ARBA" id="ARBA00022912"/>
    </source>
</evidence>
<feature type="domain" description="PPM-type phosphatase" evidence="11">
    <location>
        <begin position="50"/>
        <end position="344"/>
    </location>
</feature>
<evidence type="ECO:0000256" key="3">
    <source>
        <dbReference type="ARBA" id="ARBA00013081"/>
    </source>
</evidence>
<evidence type="ECO:0000313" key="12">
    <source>
        <dbReference type="EMBL" id="CAD8656171.1"/>
    </source>
</evidence>
<keyword evidence="8" id="KW-0464">Manganese</keyword>
<feature type="region of interest" description="Disordered" evidence="10">
    <location>
        <begin position="46"/>
        <end position="72"/>
    </location>
</feature>
<evidence type="ECO:0000256" key="1">
    <source>
        <dbReference type="ARBA" id="ARBA00001936"/>
    </source>
</evidence>
<feature type="compositionally biased region" description="Polar residues" evidence="10">
    <location>
        <begin position="47"/>
        <end position="59"/>
    </location>
</feature>
<evidence type="ECO:0000256" key="2">
    <source>
        <dbReference type="ARBA" id="ARBA00001946"/>
    </source>
</evidence>
<dbReference type="Gene3D" id="3.60.40.10">
    <property type="entry name" value="PPM-type phosphatase domain"/>
    <property type="match status" value="1"/>
</dbReference>
<dbReference type="CDD" id="cd00143">
    <property type="entry name" value="PP2Cc"/>
    <property type="match status" value="1"/>
</dbReference>
<keyword evidence="6" id="KW-0460">Magnesium</keyword>
<dbReference type="SMART" id="SM00332">
    <property type="entry name" value="PP2Cc"/>
    <property type="match status" value="1"/>
</dbReference>
<dbReference type="EC" id="3.1.3.16" evidence="3"/>
<evidence type="ECO:0000256" key="10">
    <source>
        <dbReference type="SAM" id="MobiDB-lite"/>
    </source>
</evidence>
<feature type="compositionally biased region" description="Polar residues" evidence="10">
    <location>
        <begin position="1"/>
        <end position="18"/>
    </location>
</feature>
<evidence type="ECO:0000256" key="5">
    <source>
        <dbReference type="ARBA" id="ARBA00022801"/>
    </source>
</evidence>
<accession>A0A7S0N0I2</accession>
<dbReference type="PANTHER" id="PTHR47992">
    <property type="entry name" value="PROTEIN PHOSPHATASE"/>
    <property type="match status" value="1"/>
</dbReference>